<comment type="cofactor">
    <cofactor evidence="1">
        <name>Mg(2+)</name>
        <dbReference type="ChEBI" id="CHEBI:18420"/>
    </cofactor>
    <text evidence="1">Binds 2 magnesium ions per subunit.</text>
</comment>
<dbReference type="EMBL" id="LODT01000037">
    <property type="protein sequence ID" value="KYQ90797.1"/>
    <property type="molecule type" value="Genomic_DNA"/>
</dbReference>
<feature type="binding site" evidence="1">
    <location>
        <position position="76"/>
    </location>
    <ligand>
        <name>Mg(2+)</name>
        <dbReference type="ChEBI" id="CHEBI:18420"/>
        <label>1</label>
    </ligand>
</feature>
<feature type="binding site" evidence="1">
    <location>
        <position position="317"/>
    </location>
    <ligand>
        <name>Mg(2+)</name>
        <dbReference type="ChEBI" id="CHEBI:18420"/>
        <label>1</label>
    </ligand>
</feature>
<dbReference type="Pfam" id="PF03747">
    <property type="entry name" value="ADP_ribosyl_GH"/>
    <property type="match status" value="1"/>
</dbReference>
<organism evidence="2 3">
    <name type="scientific">Tieghemostelium lacteum</name>
    <name type="common">Slime mold</name>
    <name type="synonym">Dictyostelium lacteum</name>
    <dbReference type="NCBI Taxonomy" id="361077"/>
    <lineage>
        <taxon>Eukaryota</taxon>
        <taxon>Amoebozoa</taxon>
        <taxon>Evosea</taxon>
        <taxon>Eumycetozoa</taxon>
        <taxon>Dictyostelia</taxon>
        <taxon>Dictyosteliales</taxon>
        <taxon>Raperosteliaceae</taxon>
        <taxon>Tieghemostelium</taxon>
    </lineage>
</organism>
<dbReference type="InterPro" id="IPR050792">
    <property type="entry name" value="ADP-ribosylglycohydrolase"/>
</dbReference>
<dbReference type="InterPro" id="IPR036705">
    <property type="entry name" value="Ribosyl_crysJ1_sf"/>
</dbReference>
<keyword evidence="1" id="KW-0479">Metal-binding</keyword>
<reference evidence="2 3" key="1">
    <citation type="submission" date="2015-12" db="EMBL/GenBank/DDBJ databases">
        <title>Dictyostelia acquired genes for synthesis and detection of signals that induce cell-type specialization by lateral gene transfer from prokaryotes.</title>
        <authorList>
            <person name="Gloeckner G."/>
            <person name="Schaap P."/>
        </authorList>
    </citation>
    <scope>NUCLEOTIDE SEQUENCE [LARGE SCALE GENOMIC DNA]</scope>
    <source>
        <strain evidence="2 3">TK</strain>
    </source>
</reference>
<accession>A0A151ZA29</accession>
<sequence length="402" mass="45281">MDKWNINGLDKSFYEDPFYDKVLGCIYGSVLGDAYGLSTELLNKDQILKIYGSTQIPFPSNIKTSHSCRWPKGDWTDESDQMILVLESLVETNGKADDINYAKKLQKWMTSGFQELGDSCGIGSSSTSIVLQNQFISNPLFVSEKNWVTSGRRMANNGALSRAAVIGCLHHDKMAAIISNSTLLCKVTHFDQRCVTSSNALSLAIAILLQNSDKKQQCTTPSSMSSRCSESHRSNEEIERLIEETVKGCCGMMTNLQERVEFEEIMFNTSLESLNLSYSDSISYVFKALGAGFWGLRSHYSFKDTLNLIVREGGDSDCNAFVAGSLLGCQFYHHNKPFAFTKFRSWIRIIYEAIPVPSPKTKYTVKRLCSDFINYYASTKGYYIFTFNIILMKNQKKLTNKT</sequence>
<dbReference type="InParanoid" id="A0A151ZA29"/>
<dbReference type="OrthoDB" id="2021138at2759"/>
<keyword evidence="3" id="KW-1185">Reference proteome</keyword>
<dbReference type="OMA" id="TDESDQM"/>
<evidence type="ECO:0000313" key="2">
    <source>
        <dbReference type="EMBL" id="KYQ90797.1"/>
    </source>
</evidence>
<dbReference type="PANTHER" id="PTHR16222:SF14">
    <property type="entry name" value="ADP-RIBOSYLGLYCOHYDROLASE"/>
    <property type="match status" value="1"/>
</dbReference>
<dbReference type="Gene3D" id="1.10.4080.10">
    <property type="entry name" value="ADP-ribosylation/Crystallin J1"/>
    <property type="match status" value="1"/>
</dbReference>
<evidence type="ECO:0008006" key="4">
    <source>
        <dbReference type="Google" id="ProtNLM"/>
    </source>
</evidence>
<gene>
    <name evidence="2" type="ORF">DLAC_09436</name>
</gene>
<keyword evidence="1" id="KW-0460">Magnesium</keyword>
<name>A0A151ZA29_TIELA</name>
<protein>
    <recommendedName>
        <fullName evidence="4">ADP-ribosylation/Crystallin J1</fullName>
    </recommendedName>
</protein>
<dbReference type="AlphaFoldDB" id="A0A151ZA29"/>
<comment type="caution">
    <text evidence="2">The sequence shown here is derived from an EMBL/GenBank/DDBJ whole genome shotgun (WGS) entry which is preliminary data.</text>
</comment>
<feature type="binding site" evidence="1">
    <location>
        <position position="77"/>
    </location>
    <ligand>
        <name>Mg(2+)</name>
        <dbReference type="ChEBI" id="CHEBI:18420"/>
        <label>1</label>
    </ligand>
</feature>
<proteinExistence type="predicted"/>
<dbReference type="PANTHER" id="PTHR16222">
    <property type="entry name" value="ADP-RIBOSYLGLYCOHYDROLASE"/>
    <property type="match status" value="1"/>
</dbReference>
<feature type="binding site" evidence="1">
    <location>
        <position position="315"/>
    </location>
    <ligand>
        <name>Mg(2+)</name>
        <dbReference type="ChEBI" id="CHEBI:18420"/>
        <label>1</label>
    </ligand>
</feature>
<dbReference type="SUPFAM" id="SSF101478">
    <property type="entry name" value="ADP-ribosylglycohydrolase"/>
    <property type="match status" value="1"/>
</dbReference>
<evidence type="ECO:0000256" key="1">
    <source>
        <dbReference type="PIRSR" id="PIRSR605502-1"/>
    </source>
</evidence>
<dbReference type="GO" id="GO:0046872">
    <property type="term" value="F:metal ion binding"/>
    <property type="evidence" value="ECO:0007669"/>
    <property type="project" value="UniProtKB-KW"/>
</dbReference>
<dbReference type="STRING" id="361077.A0A151ZA29"/>
<dbReference type="Proteomes" id="UP000076078">
    <property type="component" value="Unassembled WGS sequence"/>
</dbReference>
<evidence type="ECO:0000313" key="3">
    <source>
        <dbReference type="Proteomes" id="UP000076078"/>
    </source>
</evidence>
<dbReference type="InterPro" id="IPR005502">
    <property type="entry name" value="Ribosyl_crysJ1"/>
</dbReference>